<dbReference type="OrthoDB" id="447510at2759"/>
<accession>A0A6L2Q4V5</accession>
<evidence type="ECO:0000313" key="7">
    <source>
        <dbReference type="Proteomes" id="UP000502823"/>
    </source>
</evidence>
<reference evidence="7" key="1">
    <citation type="submission" date="2020-01" db="EMBL/GenBank/DDBJ databases">
        <title>Draft genome sequence of the Termite Coptotermes fromosanus.</title>
        <authorList>
            <person name="Itakura S."/>
            <person name="Yosikawa Y."/>
            <person name="Umezawa K."/>
        </authorList>
    </citation>
    <scope>NUCLEOTIDE SEQUENCE [LARGE SCALE GENOMIC DNA]</scope>
</reference>
<evidence type="ECO:0000256" key="1">
    <source>
        <dbReference type="ARBA" id="ARBA00022679"/>
    </source>
</evidence>
<name>A0A6L2Q4V5_COPFO</name>
<dbReference type="EMBL" id="BLKM01001271">
    <property type="protein sequence ID" value="GFG39899.1"/>
    <property type="molecule type" value="Genomic_DNA"/>
</dbReference>
<comment type="catalytic activity">
    <reaction evidence="3">
        <text>L-lysyl-[alpha-tubulin] + acetyl-CoA = N(6)-acetyl-L-lysyl-[alpha-tubulin] + CoA + H(+)</text>
        <dbReference type="Rhea" id="RHEA:15277"/>
        <dbReference type="Rhea" id="RHEA-COMP:11278"/>
        <dbReference type="Rhea" id="RHEA-COMP:11279"/>
        <dbReference type="ChEBI" id="CHEBI:15378"/>
        <dbReference type="ChEBI" id="CHEBI:29969"/>
        <dbReference type="ChEBI" id="CHEBI:57287"/>
        <dbReference type="ChEBI" id="CHEBI:57288"/>
        <dbReference type="ChEBI" id="CHEBI:61930"/>
        <dbReference type="EC" id="2.3.1.108"/>
    </reaction>
</comment>
<sequence>MEFPFNISNLLSQKITKIQHNLLPEGFSGDRRSAWDYASKVSDILDEMGRASAVAQGLQKAITSGERLRNSEHTIYLLTDPEGKSGQGTVVGLLKVGRKKLFVFDAAGVHHEMKPLCVLDFYVHESKQRMGCGKALYEYMLREEKTSPQYLAIDRPSEKFLGFLYKHYGLQKILPQSNNFVVFEGFFVENPDEVNSDDTFLQSGSGNHLHTEFQSSPGAA</sequence>
<dbReference type="PROSITE" id="PS51730">
    <property type="entry name" value="GNAT_ATAT"/>
    <property type="match status" value="1"/>
</dbReference>
<feature type="non-terminal residue" evidence="6">
    <location>
        <position position="220"/>
    </location>
</feature>
<dbReference type="GO" id="GO:0005874">
    <property type="term" value="C:microtubule"/>
    <property type="evidence" value="ECO:0007669"/>
    <property type="project" value="InterPro"/>
</dbReference>
<dbReference type="FunCoup" id="A0A6L2Q4V5">
    <property type="interactions" value="5"/>
</dbReference>
<evidence type="ECO:0000313" key="6">
    <source>
        <dbReference type="EMBL" id="GFG39899.1"/>
    </source>
</evidence>
<keyword evidence="7" id="KW-1185">Reference proteome</keyword>
<feature type="domain" description="N-acetyltransferase" evidence="5">
    <location>
        <begin position="1"/>
        <end position="187"/>
    </location>
</feature>
<gene>
    <name evidence="6" type="ORF">Cfor_03884</name>
</gene>
<dbReference type="Gene3D" id="3.40.630.30">
    <property type="match status" value="1"/>
</dbReference>
<dbReference type="InParanoid" id="A0A6L2Q4V5"/>
<dbReference type="AlphaFoldDB" id="A0A6L2Q4V5"/>
<comment type="caution">
    <text evidence="6">The sequence shown here is derived from an EMBL/GenBank/DDBJ whole genome shotgun (WGS) entry which is preliminary data.</text>
</comment>
<dbReference type="InterPro" id="IPR038746">
    <property type="entry name" value="Atat"/>
</dbReference>
<dbReference type="PANTHER" id="PTHR12327:SF0">
    <property type="entry name" value="ALPHA-TUBULIN N-ACETYLTRANSFERASE 1"/>
    <property type="match status" value="1"/>
</dbReference>
<evidence type="ECO:0000256" key="3">
    <source>
        <dbReference type="ARBA" id="ARBA00051998"/>
    </source>
</evidence>
<dbReference type="PANTHER" id="PTHR12327">
    <property type="entry name" value="ALPHA-TUBULIN N-ACETYLTRANSFERASE 1"/>
    <property type="match status" value="1"/>
</dbReference>
<protein>
    <recommendedName>
        <fullName evidence="4">alpha-tubulin N-acetyltransferase</fullName>
        <ecNumber evidence="4">2.3.1.108</ecNumber>
    </recommendedName>
</protein>
<dbReference type="HAMAP" id="MF_03130">
    <property type="entry name" value="mec17"/>
    <property type="match status" value="1"/>
</dbReference>
<dbReference type="GO" id="GO:0019799">
    <property type="term" value="F:tubulin N-acetyltransferase activity"/>
    <property type="evidence" value="ECO:0007669"/>
    <property type="project" value="UniProtKB-EC"/>
</dbReference>
<dbReference type="Pfam" id="PF05301">
    <property type="entry name" value="Acetyltransf_16"/>
    <property type="match status" value="1"/>
</dbReference>
<evidence type="ECO:0000259" key="5">
    <source>
        <dbReference type="PROSITE" id="PS51730"/>
    </source>
</evidence>
<proteinExistence type="inferred from homology"/>
<keyword evidence="1" id="KW-0808">Transferase</keyword>
<evidence type="ECO:0000256" key="4">
    <source>
        <dbReference type="ARBA" id="ARBA00066570"/>
    </source>
</evidence>
<dbReference type="Proteomes" id="UP000502823">
    <property type="component" value="Unassembled WGS sequence"/>
</dbReference>
<dbReference type="FunFam" id="3.40.630.30:FF:000060">
    <property type="entry name" value="Alpha-tubulin N-acetyltransferase 1"/>
    <property type="match status" value="1"/>
</dbReference>
<dbReference type="InterPro" id="IPR007965">
    <property type="entry name" value="GNAT_ATAT"/>
</dbReference>
<keyword evidence="2" id="KW-0012">Acyltransferase</keyword>
<evidence type="ECO:0000256" key="2">
    <source>
        <dbReference type="ARBA" id="ARBA00023315"/>
    </source>
</evidence>
<dbReference type="EC" id="2.3.1.108" evidence="4"/>
<organism evidence="6 7">
    <name type="scientific">Coptotermes formosanus</name>
    <name type="common">Formosan subterranean termite</name>
    <dbReference type="NCBI Taxonomy" id="36987"/>
    <lineage>
        <taxon>Eukaryota</taxon>
        <taxon>Metazoa</taxon>
        <taxon>Ecdysozoa</taxon>
        <taxon>Arthropoda</taxon>
        <taxon>Hexapoda</taxon>
        <taxon>Insecta</taxon>
        <taxon>Pterygota</taxon>
        <taxon>Neoptera</taxon>
        <taxon>Polyneoptera</taxon>
        <taxon>Dictyoptera</taxon>
        <taxon>Blattodea</taxon>
        <taxon>Blattoidea</taxon>
        <taxon>Termitoidae</taxon>
        <taxon>Rhinotermitidae</taxon>
        <taxon>Coptotermes</taxon>
    </lineage>
</organism>